<accession>A0A0S4KV93</accession>
<keyword evidence="3" id="KW-1185">Reference proteome</keyword>
<feature type="region of interest" description="Disordered" evidence="1">
    <location>
        <begin position="41"/>
        <end position="63"/>
    </location>
</feature>
<reference evidence="3" key="1">
    <citation type="submission" date="2015-09" db="EMBL/GenBank/DDBJ databases">
        <authorList>
            <person name="Daims H."/>
        </authorList>
    </citation>
    <scope>NUCLEOTIDE SEQUENCE [LARGE SCALE GENOMIC DNA]</scope>
</reference>
<evidence type="ECO:0000313" key="3">
    <source>
        <dbReference type="Proteomes" id="UP000066284"/>
    </source>
</evidence>
<feature type="compositionally biased region" description="Low complexity" evidence="1">
    <location>
        <begin position="43"/>
        <end position="53"/>
    </location>
</feature>
<sequence length="63" mass="6902">MTREPHPRLEDVGEDGMVPLYMFPPPVETDRKGKGLNALRFRGSGPSPSAGAGHVFLQTSRPR</sequence>
<evidence type="ECO:0000256" key="1">
    <source>
        <dbReference type="SAM" id="MobiDB-lite"/>
    </source>
</evidence>
<dbReference type="Proteomes" id="UP000066284">
    <property type="component" value="Chromosome 1"/>
</dbReference>
<dbReference type="AlphaFoldDB" id="A0A0S4KV93"/>
<dbReference type="EMBL" id="LN885086">
    <property type="protein sequence ID" value="CUQ67050.1"/>
    <property type="molecule type" value="Genomic_DNA"/>
</dbReference>
<name>A0A0S4KV93_9BACT</name>
<evidence type="ECO:0000313" key="2">
    <source>
        <dbReference type="EMBL" id="CUQ67050.1"/>
    </source>
</evidence>
<proteinExistence type="predicted"/>
<gene>
    <name evidence="2" type="ORF">NITINOP_2078</name>
</gene>
<dbReference type="KEGG" id="nio:NITINOP_2078"/>
<organism evidence="2 3">
    <name type="scientific">Candidatus Nitrospira inopinata</name>
    <dbReference type="NCBI Taxonomy" id="1715989"/>
    <lineage>
        <taxon>Bacteria</taxon>
        <taxon>Pseudomonadati</taxon>
        <taxon>Nitrospirota</taxon>
        <taxon>Nitrospiria</taxon>
        <taxon>Nitrospirales</taxon>
        <taxon>Nitrospiraceae</taxon>
        <taxon>Nitrospira</taxon>
    </lineage>
</organism>
<protein>
    <submittedName>
        <fullName evidence="2">Uncharacterized protein</fullName>
    </submittedName>
</protein>